<evidence type="ECO:0000313" key="10">
    <source>
        <dbReference type="EMBL" id="MBP2623069.1"/>
    </source>
</evidence>
<evidence type="ECO:0000256" key="5">
    <source>
        <dbReference type="ARBA" id="ARBA00023163"/>
    </source>
</evidence>
<dbReference type="PROSITE" id="PS50110">
    <property type="entry name" value="RESPONSE_REGULATORY"/>
    <property type="match status" value="1"/>
</dbReference>
<dbReference type="Proteomes" id="UP001519296">
    <property type="component" value="Unassembled WGS sequence"/>
</dbReference>
<gene>
    <name evidence="10" type="ORF">C4K46_03850</name>
</gene>
<dbReference type="Pfam" id="PF00072">
    <property type="entry name" value="Response_reg"/>
    <property type="match status" value="1"/>
</dbReference>
<dbReference type="RefSeq" id="WP_209627786.1">
    <property type="nucleotide sequence ID" value="NZ_PRDG01000002.1"/>
</dbReference>
<comment type="caution">
    <text evidence="10">The sequence shown here is derived from an EMBL/GenBank/DDBJ whole genome shotgun (WGS) entry which is preliminary data.</text>
</comment>
<evidence type="ECO:0000259" key="8">
    <source>
        <dbReference type="PROSITE" id="PS50110"/>
    </source>
</evidence>
<dbReference type="GO" id="GO:0003677">
    <property type="term" value="F:DNA binding"/>
    <property type="evidence" value="ECO:0007669"/>
    <property type="project" value="UniProtKB-KW"/>
</dbReference>
<dbReference type="Pfam" id="PF00486">
    <property type="entry name" value="Trans_reg_C"/>
    <property type="match status" value="1"/>
</dbReference>
<dbReference type="InterPro" id="IPR036388">
    <property type="entry name" value="WH-like_DNA-bd_sf"/>
</dbReference>
<evidence type="ECO:0000256" key="7">
    <source>
        <dbReference type="PROSITE-ProRule" id="PRU01091"/>
    </source>
</evidence>
<dbReference type="EMBL" id="PRDG01000002">
    <property type="protein sequence ID" value="MBP2623069.1"/>
    <property type="molecule type" value="Genomic_DNA"/>
</dbReference>
<dbReference type="Gene3D" id="3.40.50.2300">
    <property type="match status" value="1"/>
</dbReference>
<protein>
    <submittedName>
        <fullName evidence="10">DNA-binding response regulator</fullName>
    </submittedName>
</protein>
<dbReference type="PANTHER" id="PTHR48111:SF2">
    <property type="entry name" value="RESPONSE REGULATOR SAER"/>
    <property type="match status" value="1"/>
</dbReference>
<feature type="DNA-binding region" description="OmpR/PhoB-type" evidence="7">
    <location>
        <begin position="122"/>
        <end position="221"/>
    </location>
</feature>
<dbReference type="SMART" id="SM00862">
    <property type="entry name" value="Trans_reg_C"/>
    <property type="match status" value="1"/>
</dbReference>
<accession>A0ABS5B2L1</accession>
<reference evidence="10 11" key="1">
    <citation type="submission" date="2018-02" db="EMBL/GenBank/DDBJ databases">
        <title>Draft genome sequence of Streptococcus oricebi CCUG 70868T type strain.</title>
        <authorList>
            <person name="Mendez V."/>
            <person name="Salva-Serra F."/>
            <person name="Jaen-Luchoro D."/>
            <person name="Gonzales-Siles L."/>
            <person name="Karlsson R."/>
            <person name="Engstrom-Jakobsson H."/>
            <person name="Busquets A."/>
            <person name="Gomila M."/>
            <person name="Pineiro-Iglesias B."/>
            <person name="Bennasar-Figueras A."/>
            <person name="Seeger M."/>
            <person name="Moore E."/>
        </authorList>
    </citation>
    <scope>NUCLEOTIDE SEQUENCE [LARGE SCALE GENOMIC DNA]</scope>
    <source>
        <strain evidence="10 11">CCUG 70868</strain>
    </source>
</reference>
<proteinExistence type="predicted"/>
<dbReference type="InterPro" id="IPR039420">
    <property type="entry name" value="WalR-like"/>
</dbReference>
<keyword evidence="4 7" id="KW-0238">DNA-binding</keyword>
<dbReference type="Gene3D" id="1.10.10.10">
    <property type="entry name" value="Winged helix-like DNA-binding domain superfamily/Winged helix DNA-binding domain"/>
    <property type="match status" value="1"/>
</dbReference>
<dbReference type="PROSITE" id="PS51755">
    <property type="entry name" value="OMPR_PHOB"/>
    <property type="match status" value="1"/>
</dbReference>
<evidence type="ECO:0000256" key="1">
    <source>
        <dbReference type="ARBA" id="ARBA00022553"/>
    </source>
</evidence>
<dbReference type="SUPFAM" id="SSF52172">
    <property type="entry name" value="CheY-like"/>
    <property type="match status" value="1"/>
</dbReference>
<evidence type="ECO:0000256" key="3">
    <source>
        <dbReference type="ARBA" id="ARBA00023015"/>
    </source>
</evidence>
<dbReference type="InterPro" id="IPR011006">
    <property type="entry name" value="CheY-like_superfamily"/>
</dbReference>
<dbReference type="InterPro" id="IPR001789">
    <property type="entry name" value="Sig_transdc_resp-reg_receiver"/>
</dbReference>
<dbReference type="InterPro" id="IPR001867">
    <property type="entry name" value="OmpR/PhoB-type_DNA-bd"/>
</dbReference>
<feature type="modified residue" description="4-aspartylphosphate" evidence="6">
    <location>
        <position position="51"/>
    </location>
</feature>
<dbReference type="SMART" id="SM00448">
    <property type="entry name" value="REC"/>
    <property type="match status" value="1"/>
</dbReference>
<evidence type="ECO:0000256" key="6">
    <source>
        <dbReference type="PROSITE-ProRule" id="PRU00169"/>
    </source>
</evidence>
<dbReference type="PANTHER" id="PTHR48111">
    <property type="entry name" value="REGULATOR OF RPOS"/>
    <property type="match status" value="1"/>
</dbReference>
<sequence length="224" mass="25442">MARILIIEDNSDIQEILLDHLGGEHDITPAYSGTEGLSLFATREFDLILLDIMLPGKTGNEVLSDIRKSHQIPIIIMTALSDKGLVSQYLLAGANDYLVKPFNLEEVHARIAVQLRQLEPATDNLRYGKLSLDRNLFEIRNGEARARLSKKEFLILEKLIAHPQKIYTKEELYEQVWGEIYMAGDNTLNTHLSKLRKKLAKIDDSQDYIETVWGLGIRLKGDKS</sequence>
<feature type="domain" description="Response regulatory" evidence="8">
    <location>
        <begin position="3"/>
        <end position="115"/>
    </location>
</feature>
<evidence type="ECO:0000256" key="4">
    <source>
        <dbReference type="ARBA" id="ARBA00023125"/>
    </source>
</evidence>
<keyword evidence="1 6" id="KW-0597">Phosphoprotein</keyword>
<keyword evidence="3" id="KW-0805">Transcription regulation</keyword>
<feature type="domain" description="OmpR/PhoB-type" evidence="9">
    <location>
        <begin position="122"/>
        <end position="221"/>
    </location>
</feature>
<evidence type="ECO:0000259" key="9">
    <source>
        <dbReference type="PROSITE" id="PS51755"/>
    </source>
</evidence>
<evidence type="ECO:0000313" key="11">
    <source>
        <dbReference type="Proteomes" id="UP001519296"/>
    </source>
</evidence>
<keyword evidence="5" id="KW-0804">Transcription</keyword>
<dbReference type="CDD" id="cd00383">
    <property type="entry name" value="trans_reg_C"/>
    <property type="match status" value="1"/>
</dbReference>
<name>A0ABS5B2L1_9STRE</name>
<organism evidence="10 11">
    <name type="scientific">Streptococcus oricebi</name>
    <dbReference type="NCBI Taxonomy" id="1547447"/>
    <lineage>
        <taxon>Bacteria</taxon>
        <taxon>Bacillati</taxon>
        <taxon>Bacillota</taxon>
        <taxon>Bacilli</taxon>
        <taxon>Lactobacillales</taxon>
        <taxon>Streptococcaceae</taxon>
        <taxon>Streptococcus</taxon>
    </lineage>
</organism>
<evidence type="ECO:0000256" key="2">
    <source>
        <dbReference type="ARBA" id="ARBA00023012"/>
    </source>
</evidence>
<keyword evidence="11" id="KW-1185">Reference proteome</keyword>
<keyword evidence="2" id="KW-0902">Two-component regulatory system</keyword>